<dbReference type="EMBL" id="AFGF01000081">
    <property type="protein sequence ID" value="EGO63995.1"/>
    <property type="molecule type" value="Genomic_DNA"/>
</dbReference>
<reference evidence="4 5" key="1">
    <citation type="journal article" date="2011" name="EMBO J.">
        <title>Structural diversity of bacterial flagellar motors.</title>
        <authorList>
            <person name="Chen S."/>
            <person name="Beeby M."/>
            <person name="Murphy G.E."/>
            <person name="Leadbetter J.R."/>
            <person name="Hendrixson D.R."/>
            <person name="Briegel A."/>
            <person name="Li Z."/>
            <person name="Shi J."/>
            <person name="Tocheva E.I."/>
            <person name="Muller A."/>
            <person name="Dobro M.J."/>
            <person name="Jensen G.J."/>
        </authorList>
    </citation>
    <scope>NUCLEOTIDE SEQUENCE [LARGE SCALE GENOMIC DNA]</scope>
    <source>
        <strain evidence="4 5">DSM 6540</strain>
    </source>
</reference>
<dbReference type="GO" id="GO:0030288">
    <property type="term" value="C:outer membrane-bounded periplasmic space"/>
    <property type="evidence" value="ECO:0007669"/>
    <property type="project" value="TreeGrafter"/>
</dbReference>
<protein>
    <submittedName>
        <fullName evidence="4">N-acetylmuramoyl-L-alanine amidase</fullName>
    </submittedName>
</protein>
<dbReference type="Proteomes" id="UP000003240">
    <property type="component" value="Unassembled WGS sequence"/>
</dbReference>
<evidence type="ECO:0000259" key="3">
    <source>
        <dbReference type="SMART" id="SM00646"/>
    </source>
</evidence>
<accession>F7NIZ8</accession>
<organism evidence="4 5">
    <name type="scientific">Acetonema longum DSM 6540</name>
    <dbReference type="NCBI Taxonomy" id="1009370"/>
    <lineage>
        <taxon>Bacteria</taxon>
        <taxon>Bacillati</taxon>
        <taxon>Bacillota</taxon>
        <taxon>Negativicutes</taxon>
        <taxon>Acetonemataceae</taxon>
        <taxon>Acetonema</taxon>
    </lineage>
</organism>
<dbReference type="SMART" id="SM00646">
    <property type="entry name" value="Ami_3"/>
    <property type="match status" value="1"/>
</dbReference>
<name>F7NIZ8_9FIRM</name>
<dbReference type="GO" id="GO:0008745">
    <property type="term" value="F:N-acetylmuramoyl-L-alanine amidase activity"/>
    <property type="evidence" value="ECO:0007669"/>
    <property type="project" value="InterPro"/>
</dbReference>
<dbReference type="CDD" id="cd02696">
    <property type="entry name" value="MurNAc-LAA"/>
    <property type="match status" value="1"/>
</dbReference>
<evidence type="ECO:0000313" key="5">
    <source>
        <dbReference type="Proteomes" id="UP000003240"/>
    </source>
</evidence>
<dbReference type="InterPro" id="IPR050695">
    <property type="entry name" value="N-acetylmuramoyl_amidase_3"/>
</dbReference>
<evidence type="ECO:0000256" key="1">
    <source>
        <dbReference type="ARBA" id="ARBA00022801"/>
    </source>
</evidence>
<dbReference type="RefSeq" id="WP_004573329.1">
    <property type="nucleotide sequence ID" value="NZ_AFGF01000081.1"/>
</dbReference>
<proteinExistence type="predicted"/>
<dbReference type="GO" id="GO:0009253">
    <property type="term" value="P:peptidoglycan catabolic process"/>
    <property type="evidence" value="ECO:0007669"/>
    <property type="project" value="InterPro"/>
</dbReference>
<dbReference type="SUPFAM" id="SSF53187">
    <property type="entry name" value="Zn-dependent exopeptidases"/>
    <property type="match status" value="1"/>
</dbReference>
<dbReference type="eggNOG" id="COG0860">
    <property type="taxonomic scope" value="Bacteria"/>
</dbReference>
<evidence type="ECO:0000256" key="2">
    <source>
        <dbReference type="SAM" id="MobiDB-lite"/>
    </source>
</evidence>
<evidence type="ECO:0000313" key="4">
    <source>
        <dbReference type="EMBL" id="EGO63995.1"/>
    </source>
</evidence>
<dbReference type="PANTHER" id="PTHR30404">
    <property type="entry name" value="N-ACETYLMURAMOYL-L-ALANINE AMIDASE"/>
    <property type="match status" value="1"/>
</dbReference>
<dbReference type="Gene3D" id="3.40.630.40">
    <property type="entry name" value="Zn-dependent exopeptidases"/>
    <property type="match status" value="1"/>
</dbReference>
<feature type="domain" description="MurNAc-LAA" evidence="3">
    <location>
        <begin position="66"/>
        <end position="177"/>
    </location>
</feature>
<dbReference type="Pfam" id="PF01520">
    <property type="entry name" value="Amidase_3"/>
    <property type="match status" value="1"/>
</dbReference>
<dbReference type="AlphaFoldDB" id="F7NIZ8"/>
<sequence>MATICIDPGHSGLPDPGAVGPGGTKESDITWAVAQKLRDILRTEGYQCLLTRCGDDPQSDDLAYRVRLANDAAADVFVSIHCNAAASSQAHGTETWHCAGCTASRQLAKLIQAELAAALELTDRGIKTGQSLYVLLHTLMPAVLVELAFISNPAEEELLRQESFQHQAACAIAAGLGKWLAAEAE</sequence>
<comment type="caution">
    <text evidence="4">The sequence shown here is derived from an EMBL/GenBank/DDBJ whole genome shotgun (WGS) entry which is preliminary data.</text>
</comment>
<dbReference type="STRING" id="1009370.ALO_10254"/>
<gene>
    <name evidence="4" type="ORF">ALO_10254</name>
</gene>
<keyword evidence="1" id="KW-0378">Hydrolase</keyword>
<feature type="region of interest" description="Disordered" evidence="2">
    <location>
        <begin position="1"/>
        <end position="24"/>
    </location>
</feature>
<keyword evidence="5" id="KW-1185">Reference proteome</keyword>
<dbReference type="InterPro" id="IPR002508">
    <property type="entry name" value="MurNAc-LAA_cat"/>
</dbReference>
<dbReference type="PANTHER" id="PTHR30404:SF0">
    <property type="entry name" value="N-ACETYLMURAMOYL-L-ALANINE AMIDASE AMIC"/>
    <property type="match status" value="1"/>
</dbReference>